<proteinExistence type="predicted"/>
<reference evidence="2" key="2">
    <citation type="submission" date="2020-09" db="EMBL/GenBank/DDBJ databases">
        <authorList>
            <person name="Sun Q."/>
            <person name="Zhou Y."/>
        </authorList>
    </citation>
    <scope>NUCLEOTIDE SEQUENCE</scope>
    <source>
        <strain evidence="2">CGMCC 1.15966</strain>
    </source>
</reference>
<protein>
    <recommendedName>
        <fullName evidence="1">Beta-lactamase-related domain-containing protein</fullName>
    </recommendedName>
</protein>
<keyword evidence="3" id="KW-1185">Reference proteome</keyword>
<dbReference type="Pfam" id="PF00144">
    <property type="entry name" value="Beta-lactamase"/>
    <property type="match status" value="1"/>
</dbReference>
<evidence type="ECO:0000313" key="2">
    <source>
        <dbReference type="EMBL" id="GGE22172.1"/>
    </source>
</evidence>
<reference evidence="2" key="1">
    <citation type="journal article" date="2014" name="Int. J. Syst. Evol. Microbiol.">
        <title>Complete genome sequence of Corynebacterium casei LMG S-19264T (=DSM 44701T), isolated from a smear-ripened cheese.</title>
        <authorList>
            <consortium name="US DOE Joint Genome Institute (JGI-PGF)"/>
            <person name="Walter F."/>
            <person name="Albersmeier A."/>
            <person name="Kalinowski J."/>
            <person name="Ruckert C."/>
        </authorList>
    </citation>
    <scope>NUCLEOTIDE SEQUENCE</scope>
    <source>
        <strain evidence="2">CGMCC 1.15966</strain>
    </source>
</reference>
<dbReference type="PANTHER" id="PTHR46825:SF9">
    <property type="entry name" value="BETA-LACTAMASE-RELATED DOMAIN-CONTAINING PROTEIN"/>
    <property type="match status" value="1"/>
</dbReference>
<dbReference type="PANTHER" id="PTHR46825">
    <property type="entry name" value="D-ALANYL-D-ALANINE-CARBOXYPEPTIDASE/ENDOPEPTIDASE AMPH"/>
    <property type="match status" value="1"/>
</dbReference>
<dbReference type="SUPFAM" id="SSF48452">
    <property type="entry name" value="TPR-like"/>
    <property type="match status" value="1"/>
</dbReference>
<feature type="domain" description="Beta-lactamase-related" evidence="1">
    <location>
        <begin position="2"/>
        <end position="322"/>
    </location>
</feature>
<organism evidence="2 3">
    <name type="scientific">Sphingobacterium cellulitidis</name>
    <dbReference type="NCBI Taxonomy" id="1768011"/>
    <lineage>
        <taxon>Bacteria</taxon>
        <taxon>Pseudomonadati</taxon>
        <taxon>Bacteroidota</taxon>
        <taxon>Sphingobacteriia</taxon>
        <taxon>Sphingobacteriales</taxon>
        <taxon>Sphingobacteriaceae</taxon>
        <taxon>Sphingobacterium</taxon>
    </lineage>
</organism>
<sequence>MGQLQIPGLQLAIIKDGKLDKVANYGVANIEHQIPTNTKTTFSINSMTKAFVGVAIMQLQEQGKLNIDDSISLYITDIPETWESITIKQILSNVSGLPNNIDEKEQVLGDGSESLNWKMVKQLPLEFKPGEKFSYNQTGYYILGRIIDSLSGQNFTQFIEENQFKTCEMSSTVFGDSFDIIPHNSNSYSTLINIDGKWINDGKLHNAYASFPLFFRTATGIISTAEDLSKWLIALQSGKLLKNKESINQMFTATKLNNGKFGGFNKLTNGYALGWPTVERDEHPAVSPVGGMRSALFVYPIDDLSIIILTNLQGSNPEWFIDEIAGYYFPDMKVENGFGFSMNLKLFREKVIKSNFQNIFKVYHKLSQSNKNFILMEDEVNTWGYQLVEQNKINEALEVFKLNTFLFPNSWNVYDSYAETLESIGKQKEAIINYRKSLELNSENVTARKYLENKK</sequence>
<accession>A0A8H9G1V1</accession>
<dbReference type="InterPro" id="IPR011990">
    <property type="entry name" value="TPR-like_helical_dom_sf"/>
</dbReference>
<dbReference type="InterPro" id="IPR012338">
    <property type="entry name" value="Beta-lactam/transpept-like"/>
</dbReference>
<dbReference type="Gene3D" id="1.25.40.10">
    <property type="entry name" value="Tetratricopeptide repeat domain"/>
    <property type="match status" value="1"/>
</dbReference>
<evidence type="ECO:0000259" key="1">
    <source>
        <dbReference type="Pfam" id="PF00144"/>
    </source>
</evidence>
<dbReference type="EMBL" id="BMKM01000004">
    <property type="protein sequence ID" value="GGE22172.1"/>
    <property type="molecule type" value="Genomic_DNA"/>
</dbReference>
<gene>
    <name evidence="2" type="ORF">GCM10011516_19790</name>
</gene>
<name>A0A8H9G1V1_9SPHI</name>
<evidence type="ECO:0000313" key="3">
    <source>
        <dbReference type="Proteomes" id="UP000614460"/>
    </source>
</evidence>
<comment type="caution">
    <text evidence="2">The sequence shown here is derived from an EMBL/GenBank/DDBJ whole genome shotgun (WGS) entry which is preliminary data.</text>
</comment>
<dbReference type="SUPFAM" id="SSF56601">
    <property type="entry name" value="beta-lactamase/transpeptidase-like"/>
    <property type="match status" value="1"/>
</dbReference>
<dbReference type="Proteomes" id="UP000614460">
    <property type="component" value="Unassembled WGS sequence"/>
</dbReference>
<dbReference type="InterPro" id="IPR001466">
    <property type="entry name" value="Beta-lactam-related"/>
</dbReference>
<dbReference type="Gene3D" id="3.40.710.10">
    <property type="entry name" value="DD-peptidase/beta-lactamase superfamily"/>
    <property type="match status" value="1"/>
</dbReference>
<dbReference type="AlphaFoldDB" id="A0A8H9G1V1"/>
<dbReference type="InterPro" id="IPR050491">
    <property type="entry name" value="AmpC-like"/>
</dbReference>